<evidence type="ECO:0000313" key="2">
    <source>
        <dbReference type="EMBL" id="MQU33475.1"/>
    </source>
</evidence>
<name>A0A7X1WY67_9PSED</name>
<evidence type="ECO:0000313" key="1">
    <source>
        <dbReference type="EMBL" id="MQT76926.1"/>
    </source>
</evidence>
<protein>
    <submittedName>
        <fullName evidence="1">Uncharacterized protein</fullName>
    </submittedName>
</protein>
<dbReference type="RefSeq" id="WP_153338405.1">
    <property type="nucleotide sequence ID" value="NZ_JBQEID010000075.1"/>
</dbReference>
<evidence type="ECO:0000313" key="4">
    <source>
        <dbReference type="Proteomes" id="UP000470186"/>
    </source>
</evidence>
<keyword evidence="4" id="KW-1185">Reference proteome</keyword>
<organism evidence="1 3">
    <name type="scientific">Pseudomonas helleri</name>
    <dbReference type="NCBI Taxonomy" id="1608996"/>
    <lineage>
        <taxon>Bacteria</taxon>
        <taxon>Pseudomonadati</taxon>
        <taxon>Pseudomonadota</taxon>
        <taxon>Gammaproteobacteria</taxon>
        <taxon>Pseudomonadales</taxon>
        <taxon>Pseudomonadaceae</taxon>
        <taxon>Pseudomonas</taxon>
    </lineage>
</organism>
<dbReference type="Proteomes" id="UP000470186">
    <property type="component" value="Unassembled WGS sequence"/>
</dbReference>
<sequence>MNDHRKSQALTAWERLFNQPEIRMDAEEQYEALLRLADEFEDGGIISPGERTALIERATVLYSQSVAGVGEGT</sequence>
<dbReference type="AlphaFoldDB" id="A0A7X1WY67"/>
<dbReference type="EMBL" id="WIVX01000110">
    <property type="protein sequence ID" value="MQU33475.1"/>
    <property type="molecule type" value="Genomic_DNA"/>
</dbReference>
<evidence type="ECO:0000313" key="3">
    <source>
        <dbReference type="Proteomes" id="UP000447574"/>
    </source>
</evidence>
<gene>
    <name evidence="2" type="ORF">GHO30_19160</name>
    <name evidence="1" type="ORF">GHO37_21910</name>
</gene>
<proteinExistence type="predicted"/>
<dbReference type="EMBL" id="WIWF01000117">
    <property type="protein sequence ID" value="MQT76926.1"/>
    <property type="molecule type" value="Genomic_DNA"/>
</dbReference>
<accession>A0A7X1WY67</accession>
<reference evidence="3 4" key="1">
    <citation type="submission" date="2019-10" db="EMBL/GenBank/DDBJ databases">
        <title>Evaluation of single-gene subtyping targets for Pseudomonas.</title>
        <authorList>
            <person name="Reichler S.J."/>
            <person name="Orsi R.H."/>
            <person name="Wiedmann M."/>
            <person name="Martin N.H."/>
            <person name="Murphy S.I."/>
        </authorList>
    </citation>
    <scope>NUCLEOTIDE SEQUENCE [LARGE SCALE GENOMIC DNA]</scope>
    <source>
        <strain evidence="2 4">FSL R10-2107</strain>
        <strain evidence="1 3">FSL R10-2932</strain>
    </source>
</reference>
<comment type="caution">
    <text evidence="1">The sequence shown here is derived from an EMBL/GenBank/DDBJ whole genome shotgun (WGS) entry which is preliminary data.</text>
</comment>
<dbReference type="Proteomes" id="UP000447574">
    <property type="component" value="Unassembled WGS sequence"/>
</dbReference>